<evidence type="ECO:0000313" key="2">
    <source>
        <dbReference type="Proteomes" id="UP000000493"/>
    </source>
</evidence>
<sequence>MLNHRGRGLGRERTKLVFDKKMEQDYFTLYLQSYLQSDFSDLLARLTPEEIENLVSERANQAASIFEQERLSGKDVLQAQEIAITELTNGLSFSTYSFLNNLLETEFLSDYQRLTASDKRQTFLIAICPLLERLVQKYESKSGENQRLCYHLIISQLENLIQTHGV</sequence>
<gene>
    <name evidence="1" type="ordered locus">Runsl_5966</name>
</gene>
<keyword evidence="2" id="KW-1185">Reference proteome</keyword>
<name>A0A7U3ZRQ4_RUNSL</name>
<protein>
    <submittedName>
        <fullName evidence="1">Uncharacterized protein</fullName>
    </submittedName>
</protein>
<dbReference type="Pfam" id="PF08989">
    <property type="entry name" value="DUF1896"/>
    <property type="match status" value="1"/>
</dbReference>
<dbReference type="AlphaFoldDB" id="A0A7U3ZRQ4"/>
<evidence type="ECO:0000313" key="1">
    <source>
        <dbReference type="EMBL" id="AEI52102.1"/>
    </source>
</evidence>
<proteinExistence type="predicted"/>
<accession>A0A7U3ZRQ4</accession>
<keyword evidence="1" id="KW-0614">Plasmid</keyword>
<dbReference type="Gene3D" id="1.10.8.330">
    <property type="entry name" value="PG0816-like"/>
    <property type="match status" value="1"/>
</dbReference>
<geneLocation type="plasmid" evidence="1 2">
    <name>pRUNSL02</name>
</geneLocation>
<dbReference type="InterPro" id="IPR015082">
    <property type="entry name" value="DUF1896"/>
</dbReference>
<dbReference type="SUPFAM" id="SSF140753">
    <property type="entry name" value="PG0816-like"/>
    <property type="match status" value="1"/>
</dbReference>
<reference evidence="1 2" key="2">
    <citation type="journal article" date="2012" name="Stand. Genomic Sci.">
        <title>Complete genome sequence of the aquatic bacterium Runella slithyformis type strain (LSU 4(T)).</title>
        <authorList>
            <person name="Copeland A."/>
            <person name="Zhang X."/>
            <person name="Misra M."/>
            <person name="Lapidus A."/>
            <person name="Nolan M."/>
            <person name="Lucas S."/>
            <person name="Deshpande S."/>
            <person name="Cheng J.F."/>
            <person name="Tapia R."/>
            <person name="Goodwin L.A."/>
            <person name="Pitluck S."/>
            <person name="Liolios K."/>
            <person name="Pagani I."/>
            <person name="Ivanova N."/>
            <person name="Mikhailova N."/>
            <person name="Pati A."/>
            <person name="Chen A."/>
            <person name="Palaniappan K."/>
            <person name="Land M."/>
            <person name="Hauser L."/>
            <person name="Pan C."/>
            <person name="Jeffries C.D."/>
            <person name="Detter J.C."/>
            <person name="Brambilla E.M."/>
            <person name="Rohde M."/>
            <person name="Djao O.D."/>
            <person name="Goker M."/>
            <person name="Sikorski J."/>
            <person name="Tindall B.J."/>
            <person name="Woyke T."/>
            <person name="Bristow J."/>
            <person name="Eisen J.A."/>
            <person name="Markowitz V."/>
            <person name="Hugenholtz P."/>
            <person name="Kyrpides N.C."/>
            <person name="Klenk H.P."/>
            <person name="Mavromatis K."/>
        </authorList>
    </citation>
    <scope>NUCLEOTIDE SEQUENCE [LARGE SCALE GENOMIC DNA]</scope>
    <source>
        <strain evidence="2">ATCC 29530 / DSM 19594 / LMG 11500 / NCIMB 11436 / LSU 4</strain>
    </source>
</reference>
<dbReference type="Proteomes" id="UP000000493">
    <property type="component" value="Plasmid pRUNSL02"/>
</dbReference>
<reference evidence="2" key="1">
    <citation type="submission" date="2011-06" db="EMBL/GenBank/DDBJ databases">
        <title>The complete genome of plasmid 2 of Runella slithyformis DSM 19594.</title>
        <authorList>
            <consortium name="US DOE Joint Genome Institute (JGI-PGF)"/>
            <person name="Lucas S."/>
            <person name="Han J."/>
            <person name="Lapidus A."/>
            <person name="Bruce D."/>
            <person name="Goodwin L."/>
            <person name="Pitluck S."/>
            <person name="Peters L."/>
            <person name="Kyrpides N."/>
            <person name="Mavromatis K."/>
            <person name="Ivanova N."/>
            <person name="Ovchinnikova G."/>
            <person name="Zhang X."/>
            <person name="Misra M."/>
            <person name="Detter J.C."/>
            <person name="Tapia R."/>
            <person name="Han C."/>
            <person name="Land M."/>
            <person name="Hauser L."/>
            <person name="Markowitz V."/>
            <person name="Cheng J.-F."/>
            <person name="Hugenholtz P."/>
            <person name="Woyke T."/>
            <person name="Wu D."/>
            <person name="Tindall B."/>
            <person name="Faehrich R."/>
            <person name="Brambilla E."/>
            <person name="Klenk H.-P."/>
            <person name="Eisen J.A."/>
        </authorList>
    </citation>
    <scope>NUCLEOTIDE SEQUENCE [LARGE SCALE GENOMIC DNA]</scope>
    <source>
        <strain evidence="2">ATCC 29530 / DSM 19594 / LMG 11500 / NCIMB 11436 / LSU 4</strain>
        <plasmid evidence="2">pRUNSL02</plasmid>
    </source>
</reference>
<dbReference type="InterPro" id="IPR036297">
    <property type="entry name" value="PG0816-like_sf"/>
</dbReference>
<organism evidence="1 2">
    <name type="scientific">Runella slithyformis (strain ATCC 29530 / DSM 19594 / LMG 11500 / NCIMB 11436 / LSU 4)</name>
    <dbReference type="NCBI Taxonomy" id="761193"/>
    <lineage>
        <taxon>Bacteria</taxon>
        <taxon>Pseudomonadati</taxon>
        <taxon>Bacteroidota</taxon>
        <taxon>Cytophagia</taxon>
        <taxon>Cytophagales</taxon>
        <taxon>Spirosomataceae</taxon>
        <taxon>Runella</taxon>
    </lineage>
</organism>
<dbReference type="EMBL" id="CP002861">
    <property type="protein sequence ID" value="AEI52102.1"/>
    <property type="molecule type" value="Genomic_DNA"/>
</dbReference>
<dbReference type="KEGG" id="rsi:Runsl_5966"/>